<accession>A0A1M6KUX5</accession>
<keyword evidence="2" id="KW-1185">Reference proteome</keyword>
<dbReference type="AlphaFoldDB" id="A0A1M6KUX5"/>
<protein>
    <recommendedName>
        <fullName evidence="3">Gamma-glutamyl cyclotransferase, AIG2-like</fullName>
    </recommendedName>
</protein>
<gene>
    <name evidence="1" type="ORF">SAMN04488513_106202</name>
</gene>
<sequence>MKDTYLYPWKDFLRSKDEFNLFGYGSLINQFSSQKDIKGSLQLVPVTAIGVKRILNYDPDENVRSRPIYHDPDRGEPYFGAFNVQYTGLDHDRANGVLRRVQKSDYANFTAREIGYSLVRIECFPFDRPEAKSIEAYTLVAPEVYNGRQLVNNDLLPNVPYYKICRDGAKAISAAFLQQWLDTSFLGDGRSVRQWEKDEGLF</sequence>
<name>A0A1M6KUX5_9FLAO</name>
<dbReference type="OrthoDB" id="1496129at2"/>
<dbReference type="Gene3D" id="3.10.490.10">
    <property type="entry name" value="Gamma-glutamyl cyclotransferase-like"/>
    <property type="match status" value="1"/>
</dbReference>
<evidence type="ECO:0000313" key="2">
    <source>
        <dbReference type="Proteomes" id="UP000184543"/>
    </source>
</evidence>
<organism evidence="1 2">
    <name type="scientific">Pseudozobellia thermophila</name>
    <dbReference type="NCBI Taxonomy" id="192903"/>
    <lineage>
        <taxon>Bacteria</taxon>
        <taxon>Pseudomonadati</taxon>
        <taxon>Bacteroidota</taxon>
        <taxon>Flavobacteriia</taxon>
        <taxon>Flavobacteriales</taxon>
        <taxon>Flavobacteriaceae</taxon>
        <taxon>Pseudozobellia</taxon>
    </lineage>
</organism>
<dbReference type="EMBL" id="FQYU01000006">
    <property type="protein sequence ID" value="SHJ62670.1"/>
    <property type="molecule type" value="Genomic_DNA"/>
</dbReference>
<dbReference type="RefSeq" id="WP_072994734.1">
    <property type="nucleotide sequence ID" value="NZ_FQYU01000006.1"/>
</dbReference>
<evidence type="ECO:0008006" key="3">
    <source>
        <dbReference type="Google" id="ProtNLM"/>
    </source>
</evidence>
<dbReference type="Proteomes" id="UP000184543">
    <property type="component" value="Unassembled WGS sequence"/>
</dbReference>
<reference evidence="2" key="1">
    <citation type="submission" date="2016-11" db="EMBL/GenBank/DDBJ databases">
        <authorList>
            <person name="Varghese N."/>
            <person name="Submissions S."/>
        </authorList>
    </citation>
    <scope>NUCLEOTIDE SEQUENCE [LARGE SCALE GENOMIC DNA]</scope>
    <source>
        <strain evidence="2">DSM 19858</strain>
    </source>
</reference>
<evidence type="ECO:0000313" key="1">
    <source>
        <dbReference type="EMBL" id="SHJ62670.1"/>
    </source>
</evidence>
<proteinExistence type="predicted"/>